<dbReference type="GeneID" id="7050943"/>
<reference evidence="4 6" key="1">
    <citation type="journal article" date="2011" name="Science">
        <title>Comparative functional genomics of the fission yeasts.</title>
        <authorList>
            <person name="Rhind N."/>
            <person name="Chen Z."/>
            <person name="Yassour M."/>
            <person name="Thompson D.A."/>
            <person name="Haas B.J."/>
            <person name="Habib N."/>
            <person name="Wapinski I."/>
            <person name="Roy S."/>
            <person name="Lin M.F."/>
            <person name="Heiman D.I."/>
            <person name="Young S.K."/>
            <person name="Furuya K."/>
            <person name="Guo Y."/>
            <person name="Pidoux A."/>
            <person name="Chen H.M."/>
            <person name="Robbertse B."/>
            <person name="Goldberg J.M."/>
            <person name="Aoki K."/>
            <person name="Bayne E.H."/>
            <person name="Berlin A.M."/>
            <person name="Desjardins C.A."/>
            <person name="Dobbs E."/>
            <person name="Dukaj L."/>
            <person name="Fan L."/>
            <person name="FitzGerald M.G."/>
            <person name="French C."/>
            <person name="Gujja S."/>
            <person name="Hansen K."/>
            <person name="Keifenheim D."/>
            <person name="Levin J.Z."/>
            <person name="Mosher R.A."/>
            <person name="Mueller C.A."/>
            <person name="Pfiffner J."/>
            <person name="Priest M."/>
            <person name="Russ C."/>
            <person name="Smialowska A."/>
            <person name="Swoboda P."/>
            <person name="Sykes S.M."/>
            <person name="Vaughn M."/>
            <person name="Vengrova S."/>
            <person name="Yoder R."/>
            <person name="Zeng Q."/>
            <person name="Allshire R."/>
            <person name="Baulcombe D."/>
            <person name="Birren B.W."/>
            <person name="Brown W."/>
            <person name="Ekwall K."/>
            <person name="Kellis M."/>
            <person name="Leatherwood J."/>
            <person name="Levin H."/>
            <person name="Margalit H."/>
            <person name="Martienssen R."/>
            <person name="Nieduszynski C.A."/>
            <person name="Spatafora J.W."/>
            <person name="Friedman N."/>
            <person name="Dalgaard J.Z."/>
            <person name="Baumann P."/>
            <person name="Niki H."/>
            <person name="Regev A."/>
            <person name="Nusbaum C."/>
        </authorList>
    </citation>
    <scope>NUCLEOTIDE SEQUENCE [LARGE SCALE GENOMIC DNA]</scope>
    <source>
        <strain evidence="6">yFS275 / FY16936</strain>
    </source>
</reference>
<evidence type="ECO:0000313" key="4">
    <source>
        <dbReference type="EMBL" id="EEB09208.2"/>
    </source>
</evidence>
<dbReference type="Gene3D" id="3.30.1010.10">
    <property type="entry name" value="Phosphatidylinositol 3-kinase Catalytic Subunit, Chain A, domain 4"/>
    <property type="match status" value="1"/>
</dbReference>
<dbReference type="InterPro" id="IPR036940">
    <property type="entry name" value="PI3/4_kinase_cat_sf"/>
</dbReference>
<protein>
    <submittedName>
        <fullName evidence="4">Phosphatidylinositol kinase Pik1</fullName>
    </submittedName>
</protein>
<dbReference type="InterPro" id="IPR011009">
    <property type="entry name" value="Kinase-like_dom_sf"/>
</dbReference>
<dbReference type="Gene3D" id="1.10.1070.11">
    <property type="entry name" value="Phosphatidylinositol 3-/4-kinase, catalytic domain"/>
    <property type="match status" value="1"/>
</dbReference>
<dbReference type="VEuPathDB" id="FungiDB:SJAG_05330"/>
<dbReference type="PROSITE" id="PS00916">
    <property type="entry name" value="PI3_4_KINASE_2"/>
    <property type="match status" value="1"/>
</dbReference>
<feature type="domain" description="PI3K/PI4K catalytic" evidence="3">
    <location>
        <begin position="88"/>
        <end position="288"/>
    </location>
</feature>
<dbReference type="PANTHER" id="PTHR10048:SF22">
    <property type="entry name" value="PHOSPHATIDYLINOSITOL 4-KINASE BETA"/>
    <property type="match status" value="1"/>
</dbReference>
<dbReference type="eggNOG" id="KOG0903">
    <property type="taxonomic scope" value="Eukaryota"/>
</dbReference>
<gene>
    <name evidence="5" type="primary">pik1</name>
    <name evidence="4" type="ORF">SJAG_05330</name>
</gene>
<dbReference type="PROSITE" id="PS00915">
    <property type="entry name" value="PI3_4_KINASE_1"/>
    <property type="match status" value="1"/>
</dbReference>
<dbReference type="GO" id="GO:0046854">
    <property type="term" value="P:phosphatidylinositol phosphate biosynthetic process"/>
    <property type="evidence" value="ECO:0007669"/>
    <property type="project" value="InterPro"/>
</dbReference>
<dbReference type="SMART" id="SM00146">
    <property type="entry name" value="PI3Kc"/>
    <property type="match status" value="1"/>
</dbReference>
<dbReference type="AlphaFoldDB" id="B6K6Q4"/>
<dbReference type="PANTHER" id="PTHR10048">
    <property type="entry name" value="PHOSPHATIDYLINOSITOL KINASE"/>
    <property type="match status" value="1"/>
</dbReference>
<name>B6K6Q4_SCHJY</name>
<dbReference type="RefSeq" id="XP_002175501.2">
    <property type="nucleotide sequence ID" value="XM_002175465.2"/>
</dbReference>
<evidence type="ECO:0000313" key="5">
    <source>
        <dbReference type="JaponicusDB" id="SJAG_05330"/>
    </source>
</evidence>
<evidence type="ECO:0000313" key="6">
    <source>
        <dbReference type="Proteomes" id="UP000001744"/>
    </source>
</evidence>
<dbReference type="Pfam" id="PF00454">
    <property type="entry name" value="PI3_PI4_kinase"/>
    <property type="match status" value="1"/>
</dbReference>
<organism evidence="4 6">
    <name type="scientific">Schizosaccharomyces japonicus (strain yFS275 / FY16936)</name>
    <name type="common">Fission yeast</name>
    <dbReference type="NCBI Taxonomy" id="402676"/>
    <lineage>
        <taxon>Eukaryota</taxon>
        <taxon>Fungi</taxon>
        <taxon>Dikarya</taxon>
        <taxon>Ascomycota</taxon>
        <taxon>Taphrinomycotina</taxon>
        <taxon>Schizosaccharomycetes</taxon>
        <taxon>Schizosaccharomycetales</taxon>
        <taxon>Schizosaccharomycetaceae</taxon>
        <taxon>Schizosaccharomyces</taxon>
    </lineage>
</organism>
<dbReference type="OrthoDB" id="10264149at2759"/>
<keyword evidence="1" id="KW-0808">Transferase</keyword>
<evidence type="ECO:0000256" key="2">
    <source>
        <dbReference type="ARBA" id="ARBA00022777"/>
    </source>
</evidence>
<dbReference type="InterPro" id="IPR015433">
    <property type="entry name" value="PI3/4_kinase"/>
</dbReference>
<dbReference type="Proteomes" id="UP000001744">
    <property type="component" value="Unassembled WGS sequence"/>
</dbReference>
<dbReference type="GO" id="GO:0016301">
    <property type="term" value="F:kinase activity"/>
    <property type="evidence" value="ECO:0007669"/>
    <property type="project" value="UniProtKB-KW"/>
</dbReference>
<dbReference type="InterPro" id="IPR000403">
    <property type="entry name" value="PI3/4_kinase_cat_dom"/>
</dbReference>
<dbReference type="HOGENOM" id="CLU_966950_0_0_1"/>
<dbReference type="SUPFAM" id="SSF56112">
    <property type="entry name" value="Protein kinase-like (PK-like)"/>
    <property type="match status" value="1"/>
</dbReference>
<dbReference type="PROSITE" id="PS50290">
    <property type="entry name" value="PI3_4_KINASE_3"/>
    <property type="match status" value="1"/>
</dbReference>
<sequence>MRAAAVMLAQLDSTGAKRPKSETDAIRHGIIEEMRKLEEERLNESSVAYPNNIDLSLIDNAHPQLSSKTERKGDREDPSAAMFAEDWSVKKERIRRSSPYGHLPNWDLISVIVKTGADLRQETFACQLISVFQNVWAACNEKVWVRSIKILVTGDNSGLVETITNAISIHSIKKNLTRQKANEAIMRGHEPPREVASLKEYFIRQFGPEDTESYRKAQTNFIQSLVAYSVVSYVLQLKDRHNGNILIDTDGVTLCILILGFSTHKYTGKNVGFESAPLTDTGLCRDYW</sequence>
<dbReference type="InterPro" id="IPR018936">
    <property type="entry name" value="PI3/4_kinase_CS"/>
</dbReference>
<accession>B6K6Q4</accession>
<proteinExistence type="predicted"/>
<dbReference type="JaponicusDB" id="SJAG_05330">
    <property type="gene designation" value="pik1"/>
</dbReference>
<dbReference type="EMBL" id="KE651167">
    <property type="protein sequence ID" value="EEB09208.2"/>
    <property type="molecule type" value="Genomic_DNA"/>
</dbReference>
<dbReference type="STRING" id="402676.B6K6Q4"/>
<dbReference type="OMA" id="FRAGEAC"/>
<keyword evidence="6" id="KW-1185">Reference proteome</keyword>
<evidence type="ECO:0000256" key="1">
    <source>
        <dbReference type="ARBA" id="ARBA00022679"/>
    </source>
</evidence>
<evidence type="ECO:0000259" key="3">
    <source>
        <dbReference type="PROSITE" id="PS50290"/>
    </source>
</evidence>
<keyword evidence="2 4" id="KW-0418">Kinase</keyword>